<evidence type="ECO:0000313" key="2">
    <source>
        <dbReference type="Proteomes" id="UP000198846"/>
    </source>
</evidence>
<dbReference type="Proteomes" id="UP000198846">
    <property type="component" value="Unassembled WGS sequence"/>
</dbReference>
<name>A0A1H4DG02_BIZPA</name>
<accession>A0A1H4DG02</accession>
<proteinExistence type="predicted"/>
<protein>
    <submittedName>
        <fullName evidence="1">Uncharacterized protein</fullName>
    </submittedName>
</protein>
<dbReference type="AlphaFoldDB" id="A0A1H4DG02"/>
<keyword evidence="2" id="KW-1185">Reference proteome</keyword>
<gene>
    <name evidence="1" type="ORF">SAMN04487990_1302</name>
</gene>
<dbReference type="RefSeq" id="WP_177165344.1">
    <property type="nucleotide sequence ID" value="NZ_FNQK01000030.1"/>
</dbReference>
<reference evidence="1 2" key="1">
    <citation type="submission" date="2016-10" db="EMBL/GenBank/DDBJ databases">
        <authorList>
            <person name="de Groot N.N."/>
        </authorList>
    </citation>
    <scope>NUCLEOTIDE SEQUENCE [LARGE SCALE GENOMIC DNA]</scope>
    <source>
        <strain evidence="1 2">DSM 23842</strain>
    </source>
</reference>
<evidence type="ECO:0000313" key="1">
    <source>
        <dbReference type="EMBL" id="SEA71192.1"/>
    </source>
</evidence>
<sequence>MEIYLHQLVVFKNQPCDATASVKYLWPDGLIYKFGISNLPNGKSFSANAARVGAQLV</sequence>
<dbReference type="EMBL" id="FNQK01000030">
    <property type="protein sequence ID" value="SEA71192.1"/>
    <property type="molecule type" value="Genomic_DNA"/>
</dbReference>
<organism evidence="1 2">
    <name type="scientific">Bizionia paragorgiae</name>
    <dbReference type="NCBI Taxonomy" id="283786"/>
    <lineage>
        <taxon>Bacteria</taxon>
        <taxon>Pseudomonadati</taxon>
        <taxon>Bacteroidota</taxon>
        <taxon>Flavobacteriia</taxon>
        <taxon>Flavobacteriales</taxon>
        <taxon>Flavobacteriaceae</taxon>
        <taxon>Bizionia</taxon>
    </lineage>
</organism>